<sequence>MKRLSSLSLVVCLLIAVGATGAASQPVQAQTVTYLDAHQVDLSKLLAPPPAAGSARGQADMATVLEVQRTRTPEQVERARDDVKKTVFRFADVLGPALNEANLPKTTALFDAANHDASMIAKSGKDFFSRARPYIANPDVHPSVPLNPKDGYDSYPSGHATFGYMTAILLAQMVPEKRDAIFARGREYGENRVVDGVHYPSDVEAGRIDGTLVAEALMANPEFQKAFAEARAEVRAALALN</sequence>
<keyword evidence="2" id="KW-0732">Signal</keyword>
<evidence type="ECO:0000313" key="5">
    <source>
        <dbReference type="Proteomes" id="UP000494115"/>
    </source>
</evidence>
<dbReference type="GO" id="GO:0003993">
    <property type="term" value="F:acid phosphatase activity"/>
    <property type="evidence" value="ECO:0007669"/>
    <property type="project" value="UniProtKB-EC"/>
</dbReference>
<feature type="chain" id="PRO_5028853737" description="Acid phosphatase" evidence="2">
    <location>
        <begin position="23"/>
        <end position="241"/>
    </location>
</feature>
<dbReference type="InterPro" id="IPR036938">
    <property type="entry name" value="PAP2/HPO_sf"/>
</dbReference>
<keyword evidence="5" id="KW-1185">Reference proteome</keyword>
<dbReference type="InterPro" id="IPR001011">
    <property type="entry name" value="Acid_Pase_classA_bac"/>
</dbReference>
<keyword evidence="1 4" id="KW-0378">Hydrolase</keyword>
<reference evidence="4 5" key="1">
    <citation type="submission" date="2020-04" db="EMBL/GenBank/DDBJ databases">
        <authorList>
            <person name="De Canck E."/>
        </authorList>
    </citation>
    <scope>NUCLEOTIDE SEQUENCE [LARGE SCALE GENOMIC DNA]</scope>
    <source>
        <strain evidence="4 5">LMG 28138</strain>
    </source>
</reference>
<dbReference type="SMART" id="SM00014">
    <property type="entry name" value="acidPPc"/>
    <property type="match status" value="1"/>
</dbReference>
<organism evidence="4 5">
    <name type="scientific">Pararobbsia alpina</name>
    <dbReference type="NCBI Taxonomy" id="621374"/>
    <lineage>
        <taxon>Bacteria</taxon>
        <taxon>Pseudomonadati</taxon>
        <taxon>Pseudomonadota</taxon>
        <taxon>Betaproteobacteria</taxon>
        <taxon>Burkholderiales</taxon>
        <taxon>Burkholderiaceae</taxon>
        <taxon>Pararobbsia</taxon>
    </lineage>
</organism>
<evidence type="ECO:0000256" key="1">
    <source>
        <dbReference type="PIRNR" id="PIRNR000897"/>
    </source>
</evidence>
<evidence type="ECO:0000259" key="3">
    <source>
        <dbReference type="SMART" id="SM00014"/>
    </source>
</evidence>
<protein>
    <recommendedName>
        <fullName evidence="1">Acid phosphatase</fullName>
        <ecNumber evidence="1">3.1.3.2</ecNumber>
    </recommendedName>
</protein>
<dbReference type="PIRSF" id="PIRSF000897">
    <property type="entry name" value="Acid_Ptase_ClsA"/>
    <property type="match status" value="1"/>
</dbReference>
<dbReference type="EC" id="3.1.3.2" evidence="1"/>
<accession>A0A6S7DEI7</accession>
<dbReference type="RefSeq" id="WP_175107881.1">
    <property type="nucleotide sequence ID" value="NZ_CADIKM010000053.1"/>
</dbReference>
<gene>
    <name evidence="4" type="primary">phoC</name>
    <name evidence="4" type="ORF">LMG28138_05312</name>
</gene>
<dbReference type="SUPFAM" id="SSF48317">
    <property type="entry name" value="Acid phosphatase/Vanadium-dependent haloperoxidase"/>
    <property type="match status" value="1"/>
</dbReference>
<dbReference type="Proteomes" id="UP000494115">
    <property type="component" value="Unassembled WGS sequence"/>
</dbReference>
<comment type="catalytic activity">
    <reaction evidence="1">
        <text>a phosphate monoester + H2O = an alcohol + phosphate</text>
        <dbReference type="Rhea" id="RHEA:15017"/>
        <dbReference type="ChEBI" id="CHEBI:15377"/>
        <dbReference type="ChEBI" id="CHEBI:30879"/>
        <dbReference type="ChEBI" id="CHEBI:43474"/>
        <dbReference type="ChEBI" id="CHEBI:67140"/>
        <dbReference type="EC" id="3.1.3.2"/>
    </reaction>
</comment>
<comment type="similarity">
    <text evidence="1">Belongs to the class A bacterial acid phosphatase family.</text>
</comment>
<dbReference type="Gene3D" id="1.20.144.10">
    <property type="entry name" value="Phosphatidic acid phosphatase type 2/haloperoxidase"/>
    <property type="match status" value="1"/>
</dbReference>
<dbReference type="PRINTS" id="PR00483">
    <property type="entry name" value="BACPHPHTASE"/>
</dbReference>
<evidence type="ECO:0000313" key="4">
    <source>
        <dbReference type="EMBL" id="CAB3803264.1"/>
    </source>
</evidence>
<dbReference type="GO" id="GO:0030288">
    <property type="term" value="C:outer membrane-bounded periplasmic space"/>
    <property type="evidence" value="ECO:0007669"/>
    <property type="project" value="InterPro"/>
</dbReference>
<evidence type="ECO:0000256" key="2">
    <source>
        <dbReference type="SAM" id="SignalP"/>
    </source>
</evidence>
<dbReference type="CDD" id="cd03397">
    <property type="entry name" value="PAP2_acid_phosphatase"/>
    <property type="match status" value="1"/>
</dbReference>
<dbReference type="AlphaFoldDB" id="A0A6S7DEI7"/>
<proteinExistence type="inferred from homology"/>
<dbReference type="InterPro" id="IPR000326">
    <property type="entry name" value="PAP2/HPO"/>
</dbReference>
<feature type="domain" description="Phosphatidic acid phosphatase type 2/haloperoxidase" evidence="3">
    <location>
        <begin position="108"/>
        <end position="218"/>
    </location>
</feature>
<name>A0A6S7DEI7_9BURK</name>
<dbReference type="EMBL" id="CADIKM010000053">
    <property type="protein sequence ID" value="CAB3803264.1"/>
    <property type="molecule type" value="Genomic_DNA"/>
</dbReference>
<dbReference type="Pfam" id="PF01569">
    <property type="entry name" value="PAP2"/>
    <property type="match status" value="1"/>
</dbReference>
<feature type="signal peptide" evidence="2">
    <location>
        <begin position="1"/>
        <end position="22"/>
    </location>
</feature>